<reference evidence="2 3" key="1">
    <citation type="submission" date="2024-03" db="EMBL/GenBank/DDBJ databases">
        <title>Chitinophaga caseinilytica sp. nov., a casein hydrolysing bacterium isolated from forest soil.</title>
        <authorList>
            <person name="Lee D.S."/>
            <person name="Han D.M."/>
            <person name="Baek J.H."/>
            <person name="Choi D.G."/>
            <person name="Jeon J.H."/>
            <person name="Jeon C.O."/>
        </authorList>
    </citation>
    <scope>NUCLEOTIDE SEQUENCE [LARGE SCALE GENOMIC DNA]</scope>
    <source>
        <strain evidence="2 3">KACC 19118</strain>
    </source>
</reference>
<dbReference type="Gene3D" id="3.30.1460.30">
    <property type="entry name" value="YgaC/TfoX-N like chaperone"/>
    <property type="match status" value="1"/>
</dbReference>
<accession>A0ABZ2Z3D0</accession>
<sequence>MAYDLSLADRVREYLYDKKVLELTEKPMFGGLAFMVGDKMCVNVSKDRLMCRFDPDQTEALSERTGFLPMIMKGKELPGYCYVAPEGYKSRKDFVFWIELCLAYNDQAKSSKRVGPSKKK</sequence>
<dbReference type="SUPFAM" id="SSF159894">
    <property type="entry name" value="YgaC/TfoX-N like"/>
    <property type="match status" value="1"/>
</dbReference>
<feature type="domain" description="TfoX N-terminal" evidence="1">
    <location>
        <begin position="22"/>
        <end position="103"/>
    </location>
</feature>
<evidence type="ECO:0000259" key="1">
    <source>
        <dbReference type="Pfam" id="PF04993"/>
    </source>
</evidence>
<proteinExistence type="predicted"/>
<dbReference type="InterPro" id="IPR007076">
    <property type="entry name" value="TfoX_N"/>
</dbReference>
<gene>
    <name evidence="2" type="ORF">WJU22_01050</name>
</gene>
<dbReference type="Pfam" id="PF04993">
    <property type="entry name" value="TfoX_N"/>
    <property type="match status" value="1"/>
</dbReference>
<evidence type="ECO:0000313" key="3">
    <source>
        <dbReference type="Proteomes" id="UP001449657"/>
    </source>
</evidence>
<organism evidence="2 3">
    <name type="scientific">Chitinophaga caseinilytica</name>
    <dbReference type="NCBI Taxonomy" id="2267521"/>
    <lineage>
        <taxon>Bacteria</taxon>
        <taxon>Pseudomonadati</taxon>
        <taxon>Bacteroidota</taxon>
        <taxon>Chitinophagia</taxon>
        <taxon>Chitinophagales</taxon>
        <taxon>Chitinophagaceae</taxon>
        <taxon>Chitinophaga</taxon>
    </lineage>
</organism>
<dbReference type="Proteomes" id="UP001449657">
    <property type="component" value="Chromosome"/>
</dbReference>
<protein>
    <submittedName>
        <fullName evidence="2">TfoX/Sxy family protein</fullName>
    </submittedName>
</protein>
<name>A0ABZ2Z3D0_9BACT</name>
<dbReference type="EMBL" id="CP150096">
    <property type="protein sequence ID" value="WZN46770.1"/>
    <property type="molecule type" value="Genomic_DNA"/>
</dbReference>
<evidence type="ECO:0000313" key="2">
    <source>
        <dbReference type="EMBL" id="WZN46770.1"/>
    </source>
</evidence>
<dbReference type="RefSeq" id="WP_341841452.1">
    <property type="nucleotide sequence ID" value="NZ_CP149792.1"/>
</dbReference>
<keyword evidence="3" id="KW-1185">Reference proteome</keyword>